<dbReference type="AlphaFoldDB" id="A0A367Y6W5"/>
<organism evidence="3 4">
    <name type="scientific">Microbacterium sorbitolivorans</name>
    <dbReference type="NCBI Taxonomy" id="1867410"/>
    <lineage>
        <taxon>Bacteria</taxon>
        <taxon>Bacillati</taxon>
        <taxon>Actinomycetota</taxon>
        <taxon>Actinomycetes</taxon>
        <taxon>Micrococcales</taxon>
        <taxon>Microbacteriaceae</taxon>
        <taxon>Microbacterium</taxon>
    </lineage>
</organism>
<evidence type="ECO:0000256" key="1">
    <source>
        <dbReference type="SAM" id="MobiDB-lite"/>
    </source>
</evidence>
<dbReference type="PANTHER" id="PTHR33608:SF14">
    <property type="entry name" value="POSSIBLE CONSERVED SECRETED PROTEIN"/>
    <property type="match status" value="1"/>
</dbReference>
<dbReference type="OrthoDB" id="9776116at2"/>
<sequence>MRSPAVIAAAVGAVALAGIGLLASRPDVVVLAVPLALWALIVARAEDKRAEDKRAEDKRAGREAPTDPIRIRALPDADPGTLVDEIVVDAPGEMAELEVVHSARRTRRAIVPGRAAITARTAVLHSGPVESTRVTGRALDRDAAAIGEEWASIVQRRSVAPAERALPQIPLAPRLTGLHGAHDGSRPGQGGDFRDIHPFAPGDELRRVDWRATARAARRPGELLVRRTNSLSDASVVIAVDAADDLGEVAATWGEDDLERSGTTSLDHAREAARSLATAAIADGDRVAYHVLVQGGRSVRGGTGSRHLARLVAAIADTGQAGDDSRYRRTPPVPHGSVIAVLSTFFDGAAAELALMWRAAGHRVIAVDTLPELDRARLSERQTLALKIVLAERDEVFRDLAAAGVERVRWDDDAALSLGIVARTRQGGGR</sequence>
<accession>A0A367Y6W5</accession>
<protein>
    <submittedName>
        <fullName evidence="3">DUF58 domain-containing protein</fullName>
    </submittedName>
</protein>
<feature type="region of interest" description="Disordered" evidence="1">
    <location>
        <begin position="51"/>
        <end position="74"/>
    </location>
</feature>
<proteinExistence type="predicted"/>
<evidence type="ECO:0000259" key="2">
    <source>
        <dbReference type="Pfam" id="PF01882"/>
    </source>
</evidence>
<dbReference type="PANTHER" id="PTHR33608">
    <property type="entry name" value="BLL2464 PROTEIN"/>
    <property type="match status" value="1"/>
</dbReference>
<evidence type="ECO:0000313" key="4">
    <source>
        <dbReference type="Proteomes" id="UP000253508"/>
    </source>
</evidence>
<reference evidence="3 4" key="1">
    <citation type="submission" date="2018-07" db="EMBL/GenBank/DDBJ databases">
        <title>Microbacterium endoborsara sp. nov., a novel actinobacterium isolated from Borszczowia aralocaspica.</title>
        <authorList>
            <person name="An D."/>
        </authorList>
    </citation>
    <scope>NUCLEOTIDE SEQUENCE [LARGE SCALE GENOMIC DNA]</scope>
    <source>
        <strain evidence="3 4">C1.15228</strain>
    </source>
</reference>
<keyword evidence="4" id="KW-1185">Reference proteome</keyword>
<dbReference type="Pfam" id="PF01882">
    <property type="entry name" value="DUF58"/>
    <property type="match status" value="1"/>
</dbReference>
<dbReference type="RefSeq" id="WP_114116457.1">
    <property type="nucleotide sequence ID" value="NZ_BMHU01000001.1"/>
</dbReference>
<dbReference type="InterPro" id="IPR002881">
    <property type="entry name" value="DUF58"/>
</dbReference>
<dbReference type="EMBL" id="QORO01000001">
    <property type="protein sequence ID" value="RCK61350.1"/>
    <property type="molecule type" value="Genomic_DNA"/>
</dbReference>
<name>A0A367Y6W5_9MICO</name>
<dbReference type="Proteomes" id="UP000253508">
    <property type="component" value="Unassembled WGS sequence"/>
</dbReference>
<comment type="caution">
    <text evidence="3">The sequence shown here is derived from an EMBL/GenBank/DDBJ whole genome shotgun (WGS) entry which is preliminary data.</text>
</comment>
<feature type="domain" description="DUF58" evidence="2">
    <location>
        <begin position="198"/>
        <end position="372"/>
    </location>
</feature>
<gene>
    <name evidence="3" type="ORF">DTO57_01480</name>
</gene>
<evidence type="ECO:0000313" key="3">
    <source>
        <dbReference type="EMBL" id="RCK61350.1"/>
    </source>
</evidence>